<dbReference type="KEGG" id="vg:24608785"/>
<proteinExistence type="predicted"/>
<protein>
    <submittedName>
        <fullName evidence="1">Uncharacterized protein</fullName>
    </submittedName>
</protein>
<accession>A0A0A0RQ01</accession>
<evidence type="ECO:0000313" key="2">
    <source>
        <dbReference type="Proteomes" id="UP000030209"/>
    </source>
</evidence>
<dbReference type="OrthoDB" id="19002at10239"/>
<dbReference type="RefSeq" id="YP_009152828.1">
    <property type="nucleotide sequence ID" value="NC_027394.1"/>
</dbReference>
<sequence length="84" mass="9615">MYIERDLLNGIHQSITHYAVDHSNKKPAYVYLGVDEMDILERSIVFKMQNRALTPSKPWSIFGVEIVPVHLKSFLEVGGKNEIS</sequence>
<keyword evidence="2" id="KW-1185">Reference proteome</keyword>
<gene>
    <name evidence="1" type="ORF">CPT_Pookie29</name>
</gene>
<dbReference type="EMBL" id="KM236248">
    <property type="protein sequence ID" value="AIW03714.1"/>
    <property type="molecule type" value="Genomic_DNA"/>
</dbReference>
<name>A0A0A0RQ01_9CAUD</name>
<dbReference type="Proteomes" id="UP000030209">
    <property type="component" value="Segment"/>
</dbReference>
<dbReference type="GeneID" id="24608785"/>
<reference evidence="1 2" key="1">
    <citation type="journal article" date="2015" name="Genome Announc.">
        <title>Complete Genome of Bacillus megaterium Podophage Pookie.</title>
        <authorList>
            <person name="Ladzekpo T.N."/>
            <person name="DeCrescenzo A.J."/>
            <person name="Hernandez A.C."/>
            <person name="Kuty Everett G.F."/>
        </authorList>
    </citation>
    <scope>NUCLEOTIDE SEQUENCE [LARGE SCALE GENOMIC DNA]</scope>
</reference>
<organism evidence="1 2">
    <name type="scientific">Bacillus phage Pookie</name>
    <dbReference type="NCBI Taxonomy" id="1540093"/>
    <lineage>
        <taxon>Viruses</taxon>
        <taxon>Duplodnaviria</taxon>
        <taxon>Heunggongvirae</taxon>
        <taxon>Uroviricota</taxon>
        <taxon>Caudoviricetes</taxon>
        <taxon>Pagevirus</taxon>
        <taxon>Pagevirus pookie</taxon>
    </lineage>
</organism>
<evidence type="ECO:0000313" key="1">
    <source>
        <dbReference type="EMBL" id="AIW03714.1"/>
    </source>
</evidence>